<proteinExistence type="predicted"/>
<dbReference type="AlphaFoldDB" id="A0A914RBS4"/>
<evidence type="ECO:0000313" key="1">
    <source>
        <dbReference type="Proteomes" id="UP000887564"/>
    </source>
</evidence>
<protein>
    <submittedName>
        <fullName evidence="2">Uncharacterized protein</fullName>
    </submittedName>
</protein>
<sequence length="35" mass="4022">MSGRMVCSSMKSSLRVKYHIQVCGYFIKHFSIVVV</sequence>
<dbReference type="Proteomes" id="UP000887564">
    <property type="component" value="Unplaced"/>
</dbReference>
<evidence type="ECO:0000313" key="2">
    <source>
        <dbReference type="WBParaSite" id="PEQ_0000412601-mRNA-1"/>
    </source>
</evidence>
<reference evidence="2" key="1">
    <citation type="submission" date="2022-11" db="UniProtKB">
        <authorList>
            <consortium name="WormBaseParasite"/>
        </authorList>
    </citation>
    <scope>IDENTIFICATION</scope>
</reference>
<dbReference type="WBParaSite" id="PEQ_0000412601-mRNA-1">
    <property type="protein sequence ID" value="PEQ_0000412601-mRNA-1"/>
    <property type="gene ID" value="PEQ_0000412601"/>
</dbReference>
<name>A0A914RBS4_PAREQ</name>
<keyword evidence="1" id="KW-1185">Reference proteome</keyword>
<accession>A0A914RBS4</accession>
<organism evidence="1 2">
    <name type="scientific">Parascaris equorum</name>
    <name type="common">Equine roundworm</name>
    <dbReference type="NCBI Taxonomy" id="6256"/>
    <lineage>
        <taxon>Eukaryota</taxon>
        <taxon>Metazoa</taxon>
        <taxon>Ecdysozoa</taxon>
        <taxon>Nematoda</taxon>
        <taxon>Chromadorea</taxon>
        <taxon>Rhabditida</taxon>
        <taxon>Spirurina</taxon>
        <taxon>Ascaridomorpha</taxon>
        <taxon>Ascaridoidea</taxon>
        <taxon>Ascarididae</taxon>
        <taxon>Parascaris</taxon>
    </lineage>
</organism>